<dbReference type="GO" id="GO:0003676">
    <property type="term" value="F:nucleic acid binding"/>
    <property type="evidence" value="ECO:0007669"/>
    <property type="project" value="InterPro"/>
</dbReference>
<accession>A0A9P1GPX2</accession>
<dbReference type="AlphaFoldDB" id="A0A9P1GPX2"/>
<dbReference type="Pfam" id="PF23726">
    <property type="entry name" value="Beta-prop_RSE1_2nd"/>
    <property type="match status" value="1"/>
</dbReference>
<evidence type="ECO:0000256" key="3">
    <source>
        <dbReference type="ARBA" id="ARBA00014577"/>
    </source>
</evidence>
<dbReference type="Gene3D" id="2.130.10.10">
    <property type="entry name" value="YVTN repeat-like/Quinoprotein amine dehydrogenase"/>
    <property type="match status" value="3"/>
</dbReference>
<dbReference type="Pfam" id="PF03178">
    <property type="entry name" value="CPSF_A"/>
    <property type="match status" value="1"/>
</dbReference>
<dbReference type="Proteomes" id="UP001152797">
    <property type="component" value="Unassembled WGS sequence"/>
</dbReference>
<dbReference type="InterPro" id="IPR018846">
    <property type="entry name" value="Beta-prop_RSE1/DDB1/CPSF1_1st"/>
</dbReference>
<evidence type="ECO:0000313" key="9">
    <source>
        <dbReference type="EMBL" id="CAL1172138.1"/>
    </source>
</evidence>
<feature type="domain" description="RSE1/DDB1/CPSF1 C-terminal" evidence="5">
    <location>
        <begin position="816"/>
        <end position="1132"/>
    </location>
</feature>
<evidence type="ECO:0000256" key="1">
    <source>
        <dbReference type="ARBA" id="ARBA00004123"/>
    </source>
</evidence>
<feature type="domain" description="RSE1/DDB1/CPSF1 first beta-propeller" evidence="6">
    <location>
        <begin position="27"/>
        <end position="371"/>
    </location>
</feature>
<keyword evidence="4" id="KW-0539">Nucleus</keyword>
<dbReference type="OrthoDB" id="433457at2759"/>
<evidence type="ECO:0000259" key="5">
    <source>
        <dbReference type="Pfam" id="PF03178"/>
    </source>
</evidence>
<dbReference type="EMBL" id="CAMXCT020006712">
    <property type="protein sequence ID" value="CAL1172138.1"/>
    <property type="molecule type" value="Genomic_DNA"/>
</dbReference>
<comment type="subcellular location">
    <subcellularLocation>
        <location evidence="1">Nucleus</location>
    </subcellularLocation>
</comment>
<dbReference type="Gene3D" id="1.10.150.910">
    <property type="match status" value="1"/>
</dbReference>
<evidence type="ECO:0000256" key="2">
    <source>
        <dbReference type="ARBA" id="ARBA00007453"/>
    </source>
</evidence>
<keyword evidence="10" id="KW-1185">Reference proteome</keyword>
<dbReference type="PANTHER" id="PTHR10644">
    <property type="entry name" value="DNA REPAIR/RNA PROCESSING CPSF FAMILY"/>
    <property type="match status" value="1"/>
</dbReference>
<dbReference type="InterPro" id="IPR011047">
    <property type="entry name" value="Quinoprotein_ADH-like_sf"/>
</dbReference>
<sequence length="1176" mass="127386">MDGDDGPGSCFLTVQRATAVECALGPVAFTRPEGEELVVIRGTTLDIYACTQRLEHLVGGCINESVSCLLVAASKGSYDLLVLVTVSLQILVVRYDNNAKVLQLLASADAGNMVLGATARPASCGTSSCRRFVAVYLYSNIVAIADLAAVEASFEQNGVVDLKTSQKMFYVDVKEQVACLDFLTFVSEATPQLVALHAREDACGAWEDGQKVLCVHSVDLQKKRAQCLAKPELPAARGVANVPGRQYLCCDLIAAVPHSAGTWAASGAVLAVGAGYVRLFNAELQQLIAVRGTQACSSMLVKVNDAGNRWLVAGSLGDLYLLRLEGGCPVSVTVQCMGVSVPASAVATWQQGDYAFIGSQVSDSEVLHFHAVCADAPATASTAAGRRRKNLEDAFEVMETWTNLGPITDFCTKELGSGRLELISCSGAGSNLGSLRFIQVGIPLEDLGSSGGSLGSVLGLWPLGCRYLVLSRPGRTEVLQIEESEVEEFSLCLRPFIECGLRLSEETLFCCSIADLFIQVTRFGALMLDPLLRTRGEWRIDPLSGSITAAVDGEGGLLVASALGDIFALDLHSEGGTPCSFVQTSAWRLAGEPSCLCSREQHLAAGLWSDELCIWHRQDFGLQTLALPTLPRSVAFSPHLQLFTGLCDGRVVLATKTAGSEWHLQRTVVVGMEPVKLLVLPAESEMGPKLPQEDASSERSAVQEQEMLLAISGNGSILQAQSQRVVQTPVCLPNMSHAAFFSHGLAGLHHCMAFISEERLLLARLRCHERMHVRSLPFPQAPRRIAYHQPTRICVAGCCDMSSSVAMPSPSRSRAQLQFVHSDTVSLLDTMTLGHDEMISSVVTVSFTGDPTVYVAVGTAVVLQSEPEPTRGQVRLLAPCPSSSSSEVALPPFRVAKTLEVQGAVYALSAFEGRLLGAVNNRLQLWELQGSQLVEVCRYSAGVIVLDLQTLGDLILVGDIMRSVTLMRFQAQAMAFETVAHDETSAWSTTVDMLSENHFLCAEDGGNLLSLRCGQRRSNGEAVNVLERVGRIHTGEFMNRFQRSTLRRSMSRPGSAFDPTYCTIWASASGAFGWVLPVEQHRFLRLLKLQEFIASELKPMLSQKWCDARLDLQGERVEHEGFLDGDLLKRFLMMPEEKQQALAARARRERLDGLDDLDAGDDPLQELLEDLEMLSR</sequence>
<reference evidence="8" key="1">
    <citation type="submission" date="2022-10" db="EMBL/GenBank/DDBJ databases">
        <authorList>
            <person name="Chen Y."/>
            <person name="Dougan E. K."/>
            <person name="Chan C."/>
            <person name="Rhodes N."/>
            <person name="Thang M."/>
        </authorList>
    </citation>
    <scope>NUCLEOTIDE SEQUENCE</scope>
</reference>
<protein>
    <recommendedName>
        <fullName evidence="3">DNA damage-binding protein 1</fullName>
    </recommendedName>
</protein>
<name>A0A9P1GPX2_9DINO</name>
<dbReference type="InterPro" id="IPR004871">
    <property type="entry name" value="RSE1/DDB1/CPSF1_C"/>
</dbReference>
<comment type="caution">
    <text evidence="8">The sequence shown here is derived from an EMBL/GenBank/DDBJ whole genome shotgun (WGS) entry which is preliminary data.</text>
</comment>
<dbReference type="Pfam" id="PF10433">
    <property type="entry name" value="Beta-prop_RSE1_1st"/>
    <property type="match status" value="1"/>
</dbReference>
<evidence type="ECO:0000256" key="4">
    <source>
        <dbReference type="ARBA" id="ARBA00023242"/>
    </source>
</evidence>
<dbReference type="GO" id="GO:0005634">
    <property type="term" value="C:nucleus"/>
    <property type="evidence" value="ECO:0007669"/>
    <property type="project" value="UniProtKB-SubCell"/>
</dbReference>
<dbReference type="EMBL" id="CAMXCT010006712">
    <property type="protein sequence ID" value="CAI4018763.1"/>
    <property type="molecule type" value="Genomic_DNA"/>
</dbReference>
<dbReference type="InterPro" id="IPR015943">
    <property type="entry name" value="WD40/YVTN_repeat-like_dom_sf"/>
</dbReference>
<dbReference type="SUPFAM" id="SSF50998">
    <property type="entry name" value="Quinoprotein alcohol dehydrogenase-like"/>
    <property type="match status" value="1"/>
</dbReference>
<dbReference type="InterPro" id="IPR058543">
    <property type="entry name" value="Beta-prop_RSE1/DDB1/CPSF1_2nd"/>
</dbReference>
<evidence type="ECO:0000259" key="7">
    <source>
        <dbReference type="Pfam" id="PF23726"/>
    </source>
</evidence>
<comment type="similarity">
    <text evidence="2">Belongs to the DDB1 family.</text>
</comment>
<proteinExistence type="inferred from homology"/>
<gene>
    <name evidence="8" type="ORF">C1SCF055_LOCUS43306</name>
</gene>
<evidence type="ECO:0000313" key="8">
    <source>
        <dbReference type="EMBL" id="CAI4018763.1"/>
    </source>
</evidence>
<dbReference type="EMBL" id="CAMXCT030006712">
    <property type="protein sequence ID" value="CAL4806075.1"/>
    <property type="molecule type" value="Genomic_DNA"/>
</dbReference>
<organism evidence="8">
    <name type="scientific">Cladocopium goreaui</name>
    <dbReference type="NCBI Taxonomy" id="2562237"/>
    <lineage>
        <taxon>Eukaryota</taxon>
        <taxon>Sar</taxon>
        <taxon>Alveolata</taxon>
        <taxon>Dinophyceae</taxon>
        <taxon>Suessiales</taxon>
        <taxon>Symbiodiniaceae</taxon>
        <taxon>Cladocopium</taxon>
    </lineage>
</organism>
<reference evidence="9" key="2">
    <citation type="submission" date="2024-04" db="EMBL/GenBank/DDBJ databases">
        <authorList>
            <person name="Chen Y."/>
            <person name="Shah S."/>
            <person name="Dougan E. K."/>
            <person name="Thang M."/>
            <person name="Chan C."/>
        </authorList>
    </citation>
    <scope>NUCLEOTIDE SEQUENCE [LARGE SCALE GENOMIC DNA]</scope>
</reference>
<feature type="domain" description="RSE1/DDB1/CPSF1 second beta-propeller" evidence="7">
    <location>
        <begin position="456"/>
        <end position="682"/>
    </location>
</feature>
<evidence type="ECO:0000259" key="6">
    <source>
        <dbReference type="Pfam" id="PF10433"/>
    </source>
</evidence>
<evidence type="ECO:0000313" key="10">
    <source>
        <dbReference type="Proteomes" id="UP001152797"/>
    </source>
</evidence>
<dbReference type="InterPro" id="IPR050358">
    <property type="entry name" value="RSE1/DDB1/CFT1"/>
</dbReference>